<sequence length="601" mass="63056">MARHRALRTTVRRGVARWPLAIVGLVVLVLIGWLGWTWLGGVLDRRAAAQAGGCGQGDSVLRVAVAPSAADAVRAVAQTWTASHPVVLEHCIRVDVQSIDSKVVLDGLTQGWDDNKLGPRPQAWLPDSSLWANRLSAQNHGLVGSPPQSVATSPVLLAMPQSAAQVLQSSSGFRWSDLPDLLSAPDGWTRFGRPDWGAFKIAMPDPAISPPTAMAIQSALAGASQQGIGPVTVDMLGTGSVKDLLTKLVASRPSGLPDTTTEALDKLTRVADGNGDVNAAGFSAVPTFEVDLYRRNTGKDNGAPPLKPLYGVPAGGPNPVADFPFMALAGNWVNEEQGRGAQKFGEFLRTPDQQKVLAAAGLRVGSTEDHPKATPGLRWSATTQNLVAADANTTQQISASWASAEDGGQVVTVLADVSHSMTEDGGDGRTRIDWLRAALTGQVNRAVSGSIGLWEFSRDVDGGKAYRELVPTAPVSQQRDALTAGIGQLQPMTAPKPLLYTSIAAAYEAATQNYQDGRHNRVVVLTDSANDGGLTAKELTTQLTALVRTDKPVPISVIGIGPDIDRQALSDLARLTGGSLSTVDDGRGIEPALGQLLSISG</sequence>
<evidence type="ECO:0000313" key="4">
    <source>
        <dbReference type="Proteomes" id="UP000323454"/>
    </source>
</evidence>
<evidence type="ECO:0000256" key="1">
    <source>
        <dbReference type="SAM" id="Phobius"/>
    </source>
</evidence>
<feature type="transmembrane region" description="Helical" evidence="1">
    <location>
        <begin position="20"/>
        <end position="39"/>
    </location>
</feature>
<dbReference type="Gene3D" id="3.40.50.410">
    <property type="entry name" value="von Willebrand factor, type A domain"/>
    <property type="match status" value="1"/>
</dbReference>
<dbReference type="SUPFAM" id="SSF53300">
    <property type="entry name" value="vWA-like"/>
    <property type="match status" value="1"/>
</dbReference>
<organism evidence="3 4">
    <name type="scientific">Solihabitans fulvus</name>
    <dbReference type="NCBI Taxonomy" id="1892852"/>
    <lineage>
        <taxon>Bacteria</taxon>
        <taxon>Bacillati</taxon>
        <taxon>Actinomycetota</taxon>
        <taxon>Actinomycetes</taxon>
        <taxon>Pseudonocardiales</taxon>
        <taxon>Pseudonocardiaceae</taxon>
        <taxon>Solihabitans</taxon>
    </lineage>
</organism>
<keyword evidence="4" id="KW-1185">Reference proteome</keyword>
<dbReference type="RefSeq" id="WP_149853441.1">
    <property type="nucleotide sequence ID" value="NZ_VUOB01000063.1"/>
</dbReference>
<dbReference type="SUPFAM" id="SSF53850">
    <property type="entry name" value="Periplasmic binding protein-like II"/>
    <property type="match status" value="1"/>
</dbReference>
<keyword evidence="1" id="KW-0812">Transmembrane</keyword>
<dbReference type="AlphaFoldDB" id="A0A5B2WUB8"/>
<protein>
    <submittedName>
        <fullName evidence="3">VWA domain-containing protein</fullName>
    </submittedName>
</protein>
<comment type="caution">
    <text evidence="3">The sequence shown here is derived from an EMBL/GenBank/DDBJ whole genome shotgun (WGS) entry which is preliminary data.</text>
</comment>
<reference evidence="3 4" key="2">
    <citation type="submission" date="2019-09" db="EMBL/GenBank/DDBJ databases">
        <authorList>
            <person name="Jin C."/>
        </authorList>
    </citation>
    <scope>NUCLEOTIDE SEQUENCE [LARGE SCALE GENOMIC DNA]</scope>
    <source>
        <strain evidence="3 4">AN110305</strain>
    </source>
</reference>
<feature type="domain" description="VWFA" evidence="2">
    <location>
        <begin position="410"/>
        <end position="596"/>
    </location>
</feature>
<accession>A0A5B2WUB8</accession>
<dbReference type="SMART" id="SM00327">
    <property type="entry name" value="VWA"/>
    <property type="match status" value="1"/>
</dbReference>
<dbReference type="InterPro" id="IPR002035">
    <property type="entry name" value="VWF_A"/>
</dbReference>
<dbReference type="PROSITE" id="PS50234">
    <property type="entry name" value="VWFA"/>
    <property type="match status" value="1"/>
</dbReference>
<dbReference type="OrthoDB" id="5171781at2"/>
<dbReference type="Pfam" id="PF13531">
    <property type="entry name" value="SBP_bac_11"/>
    <property type="match status" value="1"/>
</dbReference>
<keyword evidence="1" id="KW-1133">Transmembrane helix</keyword>
<evidence type="ECO:0000313" key="3">
    <source>
        <dbReference type="EMBL" id="KAA2254076.1"/>
    </source>
</evidence>
<dbReference type="Proteomes" id="UP000323454">
    <property type="component" value="Unassembled WGS sequence"/>
</dbReference>
<name>A0A5B2WUB8_9PSEU</name>
<dbReference type="EMBL" id="VUOB01000063">
    <property type="protein sequence ID" value="KAA2254076.1"/>
    <property type="molecule type" value="Genomic_DNA"/>
</dbReference>
<dbReference type="InterPro" id="IPR036465">
    <property type="entry name" value="vWFA_dom_sf"/>
</dbReference>
<proteinExistence type="predicted"/>
<keyword evidence="1" id="KW-0472">Membrane</keyword>
<reference evidence="3 4" key="1">
    <citation type="submission" date="2019-09" db="EMBL/GenBank/DDBJ databases">
        <title>Goodfellowia gen. nov., a new genus of the Pseudonocardineae related to Actinoalloteichus, containing Goodfellowia coeruleoviolacea gen. nov., comb. nov. gen. nov., comb. nov.</title>
        <authorList>
            <person name="Labeda D."/>
        </authorList>
    </citation>
    <scope>NUCLEOTIDE SEQUENCE [LARGE SCALE GENOMIC DNA]</scope>
    <source>
        <strain evidence="3 4">AN110305</strain>
    </source>
</reference>
<evidence type="ECO:0000259" key="2">
    <source>
        <dbReference type="PROSITE" id="PS50234"/>
    </source>
</evidence>
<gene>
    <name evidence="3" type="ORF">F0L68_31185</name>
</gene>